<dbReference type="PANTHER" id="PTHR30349">
    <property type="entry name" value="PHAGE INTEGRASE-RELATED"/>
    <property type="match status" value="1"/>
</dbReference>
<dbReference type="Gene3D" id="1.10.150.130">
    <property type="match status" value="1"/>
</dbReference>
<dbReference type="PANTHER" id="PTHR30349:SF41">
    <property type="entry name" value="INTEGRASE_RECOMBINASE PROTEIN MJ0367-RELATED"/>
    <property type="match status" value="1"/>
</dbReference>
<dbReference type="PROSITE" id="PS51898">
    <property type="entry name" value="TYR_RECOMBINASE"/>
    <property type="match status" value="1"/>
</dbReference>
<protein>
    <submittedName>
        <fullName evidence="5">Site-specific integrase</fullName>
    </submittedName>
</protein>
<reference evidence="5 6" key="1">
    <citation type="journal article" date="2017" name="Front. Microbiol.">
        <title>New Insights into the Diversity of the Genus Faecalibacterium.</title>
        <authorList>
            <person name="Benevides L."/>
            <person name="Burman S."/>
            <person name="Martin R."/>
            <person name="Robert V."/>
            <person name="Thomas M."/>
            <person name="Miquel S."/>
            <person name="Chain F."/>
            <person name="Sokol H."/>
            <person name="Bermudez-Humaran L.G."/>
            <person name="Morrison M."/>
            <person name="Langella P."/>
            <person name="Azevedo V.A."/>
            <person name="Chatel J.M."/>
            <person name="Soares S."/>
        </authorList>
    </citation>
    <scope>NUCLEOTIDE SEQUENCE [LARGE SCALE GENOMIC DNA]</scope>
    <source>
        <strain evidence="5 6">CNCM I 4644</strain>
    </source>
</reference>
<dbReference type="Proteomes" id="UP000220480">
    <property type="component" value="Unassembled WGS sequence"/>
</dbReference>
<keyword evidence="3" id="KW-0233">DNA recombination</keyword>
<sequence length="368" mass="41430">MLGFLQQIIFNHFPASRWKNRYATLGKTPCGQYLEGKKQVLSEKQKQRFLSGTTIHEVHRLLRTAFQYAVEWGILIKSPVPVDSPKKSIQERAIWDVDEMWAALASMEDPILHLAVHLTLVGALRESEVAGLTPEDLDFDGADGTGTFRINKCMQRVQKISLAKTGKGCILQEFEDKREGSTTTLVLKKTKTASSNRTIFMTTVLKEELKHWLKRLEMDEAVEPERYRNSGMLLRLPNGLAVEPILIRKKFIKWQDEHPEFTRIVFHGLRHSSATYQLMISGGDVKAVQGTTGHASANLLVNTYAHIQQDSRKKLGKKFEEGFYKPGAIPAQTARVEAEPTISVSALLELLKDADPAVKAQLRLALLT</sequence>
<keyword evidence="2" id="KW-0238">DNA-binding</keyword>
<dbReference type="Pfam" id="PF00589">
    <property type="entry name" value="Phage_integrase"/>
    <property type="match status" value="1"/>
</dbReference>
<evidence type="ECO:0000313" key="6">
    <source>
        <dbReference type="Proteomes" id="UP000220480"/>
    </source>
</evidence>
<dbReference type="InterPro" id="IPR011010">
    <property type="entry name" value="DNA_brk_join_enz"/>
</dbReference>
<dbReference type="InterPro" id="IPR050090">
    <property type="entry name" value="Tyrosine_recombinase_XerCD"/>
</dbReference>
<comment type="caution">
    <text evidence="5">The sequence shown here is derived from an EMBL/GenBank/DDBJ whole genome shotgun (WGS) entry which is preliminary data.</text>
</comment>
<proteinExistence type="inferred from homology"/>
<evidence type="ECO:0000313" key="5">
    <source>
        <dbReference type="EMBL" id="PDX84700.1"/>
    </source>
</evidence>
<comment type="similarity">
    <text evidence="1">Belongs to the 'phage' integrase family.</text>
</comment>
<dbReference type="InterPro" id="IPR002104">
    <property type="entry name" value="Integrase_catalytic"/>
</dbReference>
<dbReference type="InterPro" id="IPR013762">
    <property type="entry name" value="Integrase-like_cat_sf"/>
</dbReference>
<dbReference type="EMBL" id="NMTZ01000011">
    <property type="protein sequence ID" value="PDX84700.1"/>
    <property type="molecule type" value="Genomic_DNA"/>
</dbReference>
<dbReference type="GO" id="GO:0015074">
    <property type="term" value="P:DNA integration"/>
    <property type="evidence" value="ECO:0007669"/>
    <property type="project" value="InterPro"/>
</dbReference>
<evidence type="ECO:0000256" key="1">
    <source>
        <dbReference type="ARBA" id="ARBA00008857"/>
    </source>
</evidence>
<evidence type="ECO:0000256" key="3">
    <source>
        <dbReference type="ARBA" id="ARBA00023172"/>
    </source>
</evidence>
<dbReference type="Gene3D" id="1.10.443.10">
    <property type="entry name" value="Intergrase catalytic core"/>
    <property type="match status" value="1"/>
</dbReference>
<dbReference type="GO" id="GO:0006310">
    <property type="term" value="P:DNA recombination"/>
    <property type="evidence" value="ECO:0007669"/>
    <property type="project" value="UniProtKB-KW"/>
</dbReference>
<feature type="domain" description="Tyr recombinase" evidence="4">
    <location>
        <begin position="85"/>
        <end position="317"/>
    </location>
</feature>
<dbReference type="GO" id="GO:0003677">
    <property type="term" value="F:DNA binding"/>
    <property type="evidence" value="ECO:0007669"/>
    <property type="project" value="UniProtKB-KW"/>
</dbReference>
<dbReference type="AlphaFoldDB" id="A0A2A7B040"/>
<name>A0A2A7B040_9FIRM</name>
<evidence type="ECO:0000256" key="2">
    <source>
        <dbReference type="ARBA" id="ARBA00023125"/>
    </source>
</evidence>
<dbReference type="InterPro" id="IPR010998">
    <property type="entry name" value="Integrase_recombinase_N"/>
</dbReference>
<gene>
    <name evidence="5" type="ORF">CGS59_04145</name>
</gene>
<dbReference type="SUPFAM" id="SSF56349">
    <property type="entry name" value="DNA breaking-rejoining enzymes"/>
    <property type="match status" value="1"/>
</dbReference>
<evidence type="ECO:0000259" key="4">
    <source>
        <dbReference type="PROSITE" id="PS51898"/>
    </source>
</evidence>
<organism evidence="5 6">
    <name type="scientific">Faecalibacterium prausnitzii</name>
    <dbReference type="NCBI Taxonomy" id="853"/>
    <lineage>
        <taxon>Bacteria</taxon>
        <taxon>Bacillati</taxon>
        <taxon>Bacillota</taxon>
        <taxon>Clostridia</taxon>
        <taxon>Eubacteriales</taxon>
        <taxon>Oscillospiraceae</taxon>
        <taxon>Faecalibacterium</taxon>
    </lineage>
</organism>
<accession>A0A2A7B040</accession>